<dbReference type="RefSeq" id="WP_106567170.1">
    <property type="nucleotide sequence ID" value="NZ_PYGF01000004.1"/>
</dbReference>
<reference evidence="6 7" key="1">
    <citation type="submission" date="2018-03" db="EMBL/GenBank/DDBJ databases">
        <title>Genomic Encyclopedia of Archaeal and Bacterial Type Strains, Phase II (KMG-II): from individual species to whole genera.</title>
        <authorList>
            <person name="Goeker M."/>
        </authorList>
    </citation>
    <scope>NUCLEOTIDE SEQUENCE [LARGE SCALE GENOMIC DNA]</scope>
    <source>
        <strain evidence="6 7">DSM 28057</strain>
    </source>
</reference>
<dbReference type="AlphaFoldDB" id="A0A2P8E6F9"/>
<dbReference type="EMBL" id="PYGF01000004">
    <property type="protein sequence ID" value="PSL05038.1"/>
    <property type="molecule type" value="Genomic_DNA"/>
</dbReference>
<dbReference type="InterPro" id="IPR003785">
    <property type="entry name" value="Creatininase/forma_Hydrolase"/>
</dbReference>
<gene>
    <name evidence="6" type="ORF">CLV48_104213</name>
</gene>
<dbReference type="OrthoDB" id="9801445at2"/>
<keyword evidence="7" id="KW-1185">Reference proteome</keyword>
<dbReference type="PANTHER" id="PTHR35005:SF1">
    <property type="entry name" value="2-AMINO-5-FORMYLAMINO-6-RIBOSYLAMINOPYRIMIDIN-4(3H)-ONE 5'-MONOPHOSPHATE DEFORMYLASE"/>
    <property type="match status" value="1"/>
</dbReference>
<dbReference type="Pfam" id="PF02633">
    <property type="entry name" value="Creatininase"/>
    <property type="match status" value="1"/>
</dbReference>
<keyword evidence="2" id="KW-0479">Metal-binding</keyword>
<name>A0A2P8E6F9_9BACT</name>
<dbReference type="SUPFAM" id="SSF102215">
    <property type="entry name" value="Creatininase"/>
    <property type="match status" value="1"/>
</dbReference>
<comment type="caution">
    <text evidence="6">The sequence shown here is derived from an EMBL/GenBank/DDBJ whole genome shotgun (WGS) entry which is preliminary data.</text>
</comment>
<protein>
    <submittedName>
        <fullName evidence="6">Creatinine amidohydrolase</fullName>
    </submittedName>
</protein>
<evidence type="ECO:0000256" key="2">
    <source>
        <dbReference type="ARBA" id="ARBA00022723"/>
    </source>
</evidence>
<dbReference type="GO" id="GO:0009231">
    <property type="term" value="P:riboflavin biosynthetic process"/>
    <property type="evidence" value="ECO:0007669"/>
    <property type="project" value="TreeGrafter"/>
</dbReference>
<dbReference type="PANTHER" id="PTHR35005">
    <property type="entry name" value="3-DEHYDRO-SCYLLO-INOSOSE HYDROLASE"/>
    <property type="match status" value="1"/>
</dbReference>
<organism evidence="6 7">
    <name type="scientific">Cecembia rubra</name>
    <dbReference type="NCBI Taxonomy" id="1485585"/>
    <lineage>
        <taxon>Bacteria</taxon>
        <taxon>Pseudomonadati</taxon>
        <taxon>Bacteroidota</taxon>
        <taxon>Cytophagia</taxon>
        <taxon>Cytophagales</taxon>
        <taxon>Cyclobacteriaceae</taxon>
        <taxon>Cecembia</taxon>
    </lineage>
</organism>
<sequence length="253" mass="28848">MRPYILAENNWKNLKTERFELAVLPWGATEAHNYHMPYGTDVYEADSIAAGAGKYAWENGGKVIILPTIPFGVNTGQHDIYLDINMNPSTQFAILKDILTVLDRQGIHKFLILNSHGGNDFKSMLRELGLIFPKMLLFTCNWFQALDKSKYFEEEGDHADEMETSLIMYLHPELVLPLEEAGDGKEKKSVIPGLREKWAWSERKWSQVSEDTGIGNPYKSNADKGKRFFEDVCLKVGQLMLDICHADSKALYR</sequence>
<evidence type="ECO:0000256" key="5">
    <source>
        <dbReference type="ARBA" id="ARBA00024029"/>
    </source>
</evidence>
<keyword evidence="3 6" id="KW-0378">Hydrolase</keyword>
<evidence type="ECO:0000256" key="3">
    <source>
        <dbReference type="ARBA" id="ARBA00022801"/>
    </source>
</evidence>
<comment type="similarity">
    <text evidence="5">Belongs to the creatininase superfamily.</text>
</comment>
<dbReference type="Proteomes" id="UP000240708">
    <property type="component" value="Unassembled WGS sequence"/>
</dbReference>
<proteinExistence type="inferred from homology"/>
<keyword evidence="4" id="KW-0862">Zinc</keyword>
<evidence type="ECO:0000313" key="6">
    <source>
        <dbReference type="EMBL" id="PSL05038.1"/>
    </source>
</evidence>
<accession>A0A2P8E6F9</accession>
<dbReference type="InterPro" id="IPR024087">
    <property type="entry name" value="Creatininase-like_sf"/>
</dbReference>
<dbReference type="Gene3D" id="3.40.50.10310">
    <property type="entry name" value="Creatininase"/>
    <property type="match status" value="1"/>
</dbReference>
<dbReference type="GO" id="GO:0016811">
    <property type="term" value="F:hydrolase activity, acting on carbon-nitrogen (but not peptide) bonds, in linear amides"/>
    <property type="evidence" value="ECO:0007669"/>
    <property type="project" value="TreeGrafter"/>
</dbReference>
<evidence type="ECO:0000256" key="1">
    <source>
        <dbReference type="ARBA" id="ARBA00001947"/>
    </source>
</evidence>
<evidence type="ECO:0000256" key="4">
    <source>
        <dbReference type="ARBA" id="ARBA00022833"/>
    </source>
</evidence>
<comment type="cofactor">
    <cofactor evidence="1">
        <name>Zn(2+)</name>
        <dbReference type="ChEBI" id="CHEBI:29105"/>
    </cofactor>
</comment>
<evidence type="ECO:0000313" key="7">
    <source>
        <dbReference type="Proteomes" id="UP000240708"/>
    </source>
</evidence>
<dbReference type="GO" id="GO:0046872">
    <property type="term" value="F:metal ion binding"/>
    <property type="evidence" value="ECO:0007669"/>
    <property type="project" value="UniProtKB-KW"/>
</dbReference>